<dbReference type="OrthoDB" id="7973140at2"/>
<evidence type="ECO:0000313" key="2">
    <source>
        <dbReference type="Proteomes" id="UP000027100"/>
    </source>
</evidence>
<comment type="caution">
    <text evidence="1">The sequence shown here is derived from an EMBL/GenBank/DDBJ whole genome shotgun (WGS) entry which is preliminary data.</text>
</comment>
<dbReference type="eggNOG" id="COG0438">
    <property type="taxonomic scope" value="Bacteria"/>
</dbReference>
<sequence>MLYQPARQGTDMTRIAFFGHDVADAAVRRRARGFQDDGFQVTGFMMRRREPLALEWDNVDLGQTRDGAFLQRIRQVFRGARIAAASGDKLRSADVIYARNLDMLACAFLAKRHAKLGTPVIYECLDIHRLLCRQDVIGKGLRALEGWLLKRSAALVVSSPAYLTQHFERHYPGKFEAYLIENRLSGHANYGARVSATKAKPPGQLRLGWVGNLRCRRSLDLLCQIADRFGDQVEVRLHGVPALTEIPDFEAKIAARPNMSFYGRYKSPEDLPGIYSALDVVWSGDFMEAGLNSTWLLPNRIYEGGYYCVPPIAPAETETGRWVVRHECGFVLDEPLETTLPGLIEDLLHDAPRITACSNALAGLPEETFVQPHGFLRQLIETAVKPKVAS</sequence>
<dbReference type="EMBL" id="ARYM01000022">
    <property type="protein sequence ID" value="KCZ97306.1"/>
    <property type="molecule type" value="Genomic_DNA"/>
</dbReference>
<dbReference type="GO" id="GO:0016740">
    <property type="term" value="F:transferase activity"/>
    <property type="evidence" value="ECO:0007669"/>
    <property type="project" value="UniProtKB-KW"/>
</dbReference>
<name>A0A062VH25_9PROT</name>
<dbReference type="STRING" id="1280954.HPO_15853"/>
<dbReference type="AlphaFoldDB" id="A0A062VH25"/>
<proteinExistence type="predicted"/>
<evidence type="ECO:0000313" key="1">
    <source>
        <dbReference type="EMBL" id="KCZ97306.1"/>
    </source>
</evidence>
<reference evidence="1 2" key="1">
    <citation type="journal article" date="2014" name="Antonie Van Leeuwenhoek">
        <title>Hyphomonas beringensis sp. nov. and Hyphomonas chukchiensis sp. nov., isolated from surface seawater of the Bering Sea and Chukchi Sea.</title>
        <authorList>
            <person name="Li C."/>
            <person name="Lai Q."/>
            <person name="Li G."/>
            <person name="Dong C."/>
            <person name="Wang J."/>
            <person name="Liao Y."/>
            <person name="Shao Z."/>
        </authorList>
    </citation>
    <scope>NUCLEOTIDE SEQUENCE [LARGE SCALE GENOMIC DNA]</scope>
    <source>
        <strain evidence="1 2">PS728</strain>
    </source>
</reference>
<accession>A0A062VH25</accession>
<protein>
    <submittedName>
        <fullName evidence="1">Putative glycosyl transferase</fullName>
    </submittedName>
</protein>
<organism evidence="1 2">
    <name type="scientific">Hyphomonas polymorpha PS728</name>
    <dbReference type="NCBI Taxonomy" id="1280954"/>
    <lineage>
        <taxon>Bacteria</taxon>
        <taxon>Pseudomonadati</taxon>
        <taxon>Pseudomonadota</taxon>
        <taxon>Alphaproteobacteria</taxon>
        <taxon>Hyphomonadales</taxon>
        <taxon>Hyphomonadaceae</taxon>
        <taxon>Hyphomonas</taxon>
    </lineage>
</organism>
<gene>
    <name evidence="1" type="ORF">HPO_15853</name>
</gene>
<keyword evidence="2" id="KW-1185">Reference proteome</keyword>
<dbReference type="SUPFAM" id="SSF53756">
    <property type="entry name" value="UDP-Glycosyltransferase/glycogen phosphorylase"/>
    <property type="match status" value="1"/>
</dbReference>
<dbReference type="PATRIC" id="fig|1280954.3.peg.3203"/>
<dbReference type="Proteomes" id="UP000027100">
    <property type="component" value="Unassembled WGS sequence"/>
</dbReference>
<dbReference type="RefSeq" id="WP_157532887.1">
    <property type="nucleotide sequence ID" value="NZ_ARYM01000022.1"/>
</dbReference>
<keyword evidence="1" id="KW-0808">Transferase</keyword>
<dbReference type="Gene3D" id="3.40.50.2000">
    <property type="entry name" value="Glycogen Phosphorylase B"/>
    <property type="match status" value="1"/>
</dbReference>